<keyword evidence="3" id="KW-0378">Hydrolase</keyword>
<comment type="caution">
    <text evidence="3">The sequence shown here is derived from an EMBL/GenBank/DDBJ whole genome shotgun (WGS) entry which is preliminary data.</text>
</comment>
<reference evidence="3" key="1">
    <citation type="submission" date="2019-05" db="EMBL/GenBank/DDBJ databases">
        <title>Annotation for the trematode Fasciolopsis buski.</title>
        <authorList>
            <person name="Choi Y.-J."/>
        </authorList>
    </citation>
    <scope>NUCLEOTIDE SEQUENCE</scope>
    <source>
        <strain evidence="3">HT</strain>
        <tissue evidence="3">Whole worm</tissue>
    </source>
</reference>
<dbReference type="AlphaFoldDB" id="A0A8E0RYW7"/>
<evidence type="ECO:0000313" key="4">
    <source>
        <dbReference type="Proteomes" id="UP000728185"/>
    </source>
</evidence>
<feature type="region of interest" description="Disordered" evidence="1">
    <location>
        <begin position="298"/>
        <end position="351"/>
    </location>
</feature>
<name>A0A8E0RYW7_9TREM</name>
<protein>
    <submittedName>
        <fullName evidence="3">ATP dependent RNA helicase DDX3X</fullName>
    </submittedName>
</protein>
<dbReference type="InterPro" id="IPR027417">
    <property type="entry name" value="P-loop_NTPase"/>
</dbReference>
<dbReference type="CDD" id="cd18787">
    <property type="entry name" value="SF2_C_DEAD"/>
    <property type="match status" value="1"/>
</dbReference>
<dbReference type="Gene3D" id="3.40.50.300">
    <property type="entry name" value="P-loop containing nucleotide triphosphate hydrolases"/>
    <property type="match status" value="2"/>
</dbReference>
<dbReference type="PROSITE" id="PS51194">
    <property type="entry name" value="HELICASE_CTER"/>
    <property type="match status" value="1"/>
</dbReference>
<dbReference type="SUPFAM" id="SSF52540">
    <property type="entry name" value="P-loop containing nucleoside triphosphate hydrolases"/>
    <property type="match status" value="1"/>
</dbReference>
<keyword evidence="4" id="KW-1185">Reference proteome</keyword>
<dbReference type="GO" id="GO:0004386">
    <property type="term" value="F:helicase activity"/>
    <property type="evidence" value="ECO:0007669"/>
    <property type="project" value="UniProtKB-KW"/>
</dbReference>
<dbReference type="OrthoDB" id="6263093at2759"/>
<dbReference type="Proteomes" id="UP000728185">
    <property type="component" value="Unassembled WGS sequence"/>
</dbReference>
<dbReference type="SMART" id="SM00490">
    <property type="entry name" value="HELICc"/>
    <property type="match status" value="1"/>
</dbReference>
<evidence type="ECO:0000313" key="3">
    <source>
        <dbReference type="EMBL" id="KAA0191742.1"/>
    </source>
</evidence>
<keyword evidence="3" id="KW-0347">Helicase</keyword>
<dbReference type="PANTHER" id="PTHR47958">
    <property type="entry name" value="ATP-DEPENDENT RNA HELICASE DBP3"/>
    <property type="match status" value="1"/>
</dbReference>
<feature type="domain" description="Helicase C-terminal" evidence="2">
    <location>
        <begin position="143"/>
        <end position="295"/>
    </location>
</feature>
<gene>
    <name evidence="3" type="ORF">FBUS_06065</name>
</gene>
<sequence length="351" mass="39444">MLDMGFEEQLREILEAPEFGMPPPKDSERQTCLYSATFPREVTLLARNFLRGSRCISLSLSGDPCEQSGTIVPDWGKTARRASPEDEINRLSRIIPREIVQVFEAVHENSDASLHAYLVKRINEIVKRYMSTESASVTGTTNDSRPETTSIEEPRILVFCNTKRQVDQVNNALCRVNLRSAAIHGDKAQTHRTRVLDWFRRGRINILVASSVAARGLDIPDVRAVINVGLPVEVDDYVHRIGRTGRMGHSGEAITVISDQLLERSSRSVAHGILRLAQRSLGTLENVPNSLLRLARWDPSSTADNENSSDEDTQPRLRKKPGYLSKSFQFGGHNKKQEPYKNRSYGGRPDR</sequence>
<proteinExistence type="predicted"/>
<dbReference type="EMBL" id="LUCM01006152">
    <property type="protein sequence ID" value="KAA0191742.1"/>
    <property type="molecule type" value="Genomic_DNA"/>
</dbReference>
<keyword evidence="3" id="KW-0547">Nucleotide-binding</keyword>
<dbReference type="InterPro" id="IPR001650">
    <property type="entry name" value="Helicase_C-like"/>
</dbReference>
<evidence type="ECO:0000259" key="2">
    <source>
        <dbReference type="PROSITE" id="PS51194"/>
    </source>
</evidence>
<evidence type="ECO:0000256" key="1">
    <source>
        <dbReference type="SAM" id="MobiDB-lite"/>
    </source>
</evidence>
<accession>A0A8E0RYW7</accession>
<organism evidence="3 4">
    <name type="scientific">Fasciolopsis buskii</name>
    <dbReference type="NCBI Taxonomy" id="27845"/>
    <lineage>
        <taxon>Eukaryota</taxon>
        <taxon>Metazoa</taxon>
        <taxon>Spiralia</taxon>
        <taxon>Lophotrochozoa</taxon>
        <taxon>Platyhelminthes</taxon>
        <taxon>Trematoda</taxon>
        <taxon>Digenea</taxon>
        <taxon>Plagiorchiida</taxon>
        <taxon>Echinostomata</taxon>
        <taxon>Echinostomatoidea</taxon>
        <taxon>Fasciolidae</taxon>
        <taxon>Fasciolopsis</taxon>
    </lineage>
</organism>
<keyword evidence="3" id="KW-0067">ATP-binding</keyword>
<dbReference type="Pfam" id="PF00271">
    <property type="entry name" value="Helicase_C"/>
    <property type="match status" value="1"/>
</dbReference>